<gene>
    <name evidence="2" type="ORF">CP970_10180</name>
</gene>
<feature type="transmembrane region" description="Helical" evidence="1">
    <location>
        <begin position="70"/>
        <end position="88"/>
    </location>
</feature>
<keyword evidence="3" id="KW-1185">Reference proteome</keyword>
<reference evidence="2 3" key="1">
    <citation type="submission" date="2017-09" db="EMBL/GenBank/DDBJ databases">
        <authorList>
            <person name="Lee N."/>
            <person name="Cho B.-K."/>
        </authorList>
    </citation>
    <scope>NUCLEOTIDE SEQUENCE [LARGE SCALE GENOMIC DNA]</scope>
    <source>
        <strain evidence="2 3">ATCC 12853</strain>
    </source>
</reference>
<evidence type="ECO:0000313" key="3">
    <source>
        <dbReference type="Proteomes" id="UP000325529"/>
    </source>
</evidence>
<dbReference type="EMBL" id="CP023699">
    <property type="protein sequence ID" value="QEU91206.1"/>
    <property type="molecule type" value="Genomic_DNA"/>
</dbReference>
<sequence length="99" mass="10588">MPPVMALVAGGFTIVRGHDPDTILSLFVAAGLGLALSTVGNRKTLKKINHDKVLYGELTDPMERPFPMRIVYQCIGAIVLMFVVAGWLRGANVVAGLVP</sequence>
<dbReference type="RefSeq" id="WP_055552467.1">
    <property type="nucleotide sequence ID" value="NZ_CP023699.1"/>
</dbReference>
<evidence type="ECO:0000256" key="1">
    <source>
        <dbReference type="SAM" id="Phobius"/>
    </source>
</evidence>
<keyword evidence="1" id="KW-0812">Transmembrane</keyword>
<accession>A0A5J6GDB1</accession>
<dbReference type="Proteomes" id="UP000325529">
    <property type="component" value="Chromosome"/>
</dbReference>
<name>A0A5J6GDB1_STRKN</name>
<evidence type="ECO:0000313" key="2">
    <source>
        <dbReference type="EMBL" id="QEU91206.1"/>
    </source>
</evidence>
<proteinExistence type="predicted"/>
<dbReference type="AlphaFoldDB" id="A0A5J6GDB1"/>
<feature type="transmembrane region" description="Helical" evidence="1">
    <location>
        <begin position="22"/>
        <end position="40"/>
    </location>
</feature>
<protein>
    <submittedName>
        <fullName evidence="2">Uncharacterized protein</fullName>
    </submittedName>
</protein>
<keyword evidence="1" id="KW-1133">Transmembrane helix</keyword>
<dbReference type="KEGG" id="ska:CP970_10180"/>
<keyword evidence="1" id="KW-0472">Membrane</keyword>
<organism evidence="2 3">
    <name type="scientific">Streptomyces kanamyceticus</name>
    <dbReference type="NCBI Taxonomy" id="1967"/>
    <lineage>
        <taxon>Bacteria</taxon>
        <taxon>Bacillati</taxon>
        <taxon>Actinomycetota</taxon>
        <taxon>Actinomycetes</taxon>
        <taxon>Kitasatosporales</taxon>
        <taxon>Streptomycetaceae</taxon>
        <taxon>Streptomyces</taxon>
    </lineage>
</organism>